<evidence type="ECO:0000313" key="1">
    <source>
        <dbReference type="EMBL" id="BBC53859.1"/>
    </source>
</evidence>
<evidence type="ECO:0000313" key="2">
    <source>
        <dbReference type="Proteomes" id="UP000250053"/>
    </source>
</evidence>
<sequence>MNKHTDAVRREFVKNQRRSLVVWVPGWGTFARYQPCSIDKLVGGEGVRHHYDDLWRGFFNFEKESFVCMGVSGFARFTNKYPSYTQELIA</sequence>
<dbReference type="Proteomes" id="UP000250053">
    <property type="component" value="Segment"/>
</dbReference>
<accession>A0A2Z5XVI4</accession>
<protein>
    <submittedName>
        <fullName evidence="1">Putaive esterase/lipase</fullName>
    </submittedName>
</protein>
<name>A0A2Z5XVI4_9CAUD</name>
<organism evidence="1 2">
    <name type="scientific">Mycobacterium phage PP</name>
    <dbReference type="NCBI Taxonomy" id="2077134"/>
    <lineage>
        <taxon>Viruses</taxon>
        <taxon>Duplodnaviria</taxon>
        <taxon>Heunggongvirae</taxon>
        <taxon>Uroviricota</taxon>
        <taxon>Caudoviricetes</taxon>
        <taxon>Sagamiharavirus</taxon>
        <taxon>Sagamiharavirus PP</taxon>
    </lineage>
</organism>
<dbReference type="EMBL" id="AP018486">
    <property type="protein sequence ID" value="BBC53859.1"/>
    <property type="molecule type" value="Genomic_DNA"/>
</dbReference>
<proteinExistence type="predicted"/>
<dbReference type="KEGG" id="vg:64871947"/>
<dbReference type="GeneID" id="64871947"/>
<dbReference type="RefSeq" id="YP_010062286.1">
    <property type="nucleotide sequence ID" value="NC_054792.1"/>
</dbReference>
<keyword evidence="2" id="KW-1185">Reference proteome</keyword>
<reference evidence="1 2" key="1">
    <citation type="submission" date="2018-01" db="EMBL/GenBank/DDBJ databases">
        <title>Genome sequence of Mycobacterium phage PP.</title>
        <authorList>
            <person name="Uchiyama J."/>
            <person name="Matsuzaki S."/>
        </authorList>
    </citation>
    <scope>NUCLEOTIDE SEQUENCE [LARGE SCALE GENOMIC DNA]</scope>
</reference>